<dbReference type="PANTHER" id="PTHR24421:SF10">
    <property type="entry name" value="NITRATE_NITRITE SENSOR PROTEIN NARQ"/>
    <property type="match status" value="1"/>
</dbReference>
<dbReference type="EC" id="2.7.13.3" evidence="2"/>
<evidence type="ECO:0000256" key="3">
    <source>
        <dbReference type="ARBA" id="ARBA00022553"/>
    </source>
</evidence>
<organism evidence="11 12">
    <name type="scientific">Flavobacterium kingsejongi</name>
    <dbReference type="NCBI Taxonomy" id="1678728"/>
    <lineage>
        <taxon>Bacteria</taxon>
        <taxon>Pseudomonadati</taxon>
        <taxon>Bacteroidota</taxon>
        <taxon>Flavobacteriia</taxon>
        <taxon>Flavobacteriales</taxon>
        <taxon>Flavobacteriaceae</taxon>
        <taxon>Flavobacterium</taxon>
    </lineage>
</organism>
<sequence length="608" mass="69701">MWNRFDDKSLMSLWLCKKLWILPASFFAGSIYAQNDAKLISIEKAIQNGYVESSIKDLNKIQPKTLKKADQAFYNYIFGQAYEQQNKSDYVYSYYLKAKELYKAVDSLDKVAAINLDLAFLIDSQKNNTGKAQHYADEFLAYAKSTKDSKKLARAYAQLGSMNAGLHDEKSLYYFTLAIKQNQIAKDTDIEIGLNNNIAVLHNEYLNQPDSGLYYLKKNLPLIVPQQKYFELCNNYINQASSYHHKKDYKKAIEYLLKADSVPNKQKVKILKSYIYEFLSLNYKLSGNIAKAYDYQQLEYIYSDSIQYDKQNIAIADIQTRYETKEKELENKLLKKENKIIDNKHKASQNLFYGAVALLFISIVIAYLITQNLKRKQKISDQYKEIEKQKLDKQLGEMESSAIDLMLEGQEKERQRIANDLHDNLGSLLAALKLNFDNLRTKNSMPIHDKLYDKTDNLIQEAYQKVRSLAHAKNAGVIANQGLVPAVENLAAKVTIPGKFTINIFPFGLDERIENTMEISIFRMIQELVTNIIKHAEATEANIHLTQHEDSLNIIIEDNGKGMDTRTILRKNGMGLKNIEKKVEHLDGTLTIEAYEGKGTSVVINIPL</sequence>
<keyword evidence="12" id="KW-1185">Reference proteome</keyword>
<dbReference type="SUPFAM" id="SSF55874">
    <property type="entry name" value="ATPase domain of HSP90 chaperone/DNA topoisomerase II/histidine kinase"/>
    <property type="match status" value="1"/>
</dbReference>
<keyword evidence="7" id="KW-0067">ATP-binding</keyword>
<dbReference type="InterPro" id="IPR050482">
    <property type="entry name" value="Sensor_HK_TwoCompSys"/>
</dbReference>
<dbReference type="GO" id="GO:0016020">
    <property type="term" value="C:membrane"/>
    <property type="evidence" value="ECO:0007669"/>
    <property type="project" value="InterPro"/>
</dbReference>
<evidence type="ECO:0000259" key="10">
    <source>
        <dbReference type="PROSITE" id="PS50109"/>
    </source>
</evidence>
<dbReference type="InterPro" id="IPR036890">
    <property type="entry name" value="HATPase_C_sf"/>
</dbReference>
<keyword evidence="5" id="KW-0547">Nucleotide-binding</keyword>
<dbReference type="InterPro" id="IPR011712">
    <property type="entry name" value="Sig_transdc_His_kin_sub3_dim/P"/>
</dbReference>
<dbReference type="InterPro" id="IPR003594">
    <property type="entry name" value="HATPase_dom"/>
</dbReference>
<proteinExistence type="predicted"/>
<dbReference type="EMBL" id="CP020919">
    <property type="protein sequence ID" value="AWG25865.1"/>
    <property type="molecule type" value="Genomic_DNA"/>
</dbReference>
<dbReference type="PROSITE" id="PS50109">
    <property type="entry name" value="HIS_KIN"/>
    <property type="match status" value="1"/>
</dbReference>
<dbReference type="Pfam" id="PF02518">
    <property type="entry name" value="HATPase_c"/>
    <property type="match status" value="1"/>
</dbReference>
<evidence type="ECO:0000256" key="1">
    <source>
        <dbReference type="ARBA" id="ARBA00000085"/>
    </source>
</evidence>
<evidence type="ECO:0000256" key="2">
    <source>
        <dbReference type="ARBA" id="ARBA00012438"/>
    </source>
</evidence>
<evidence type="ECO:0000256" key="4">
    <source>
        <dbReference type="ARBA" id="ARBA00022679"/>
    </source>
</evidence>
<evidence type="ECO:0000256" key="6">
    <source>
        <dbReference type="ARBA" id="ARBA00022777"/>
    </source>
</evidence>
<keyword evidence="9" id="KW-1133">Transmembrane helix</keyword>
<evidence type="ECO:0000313" key="11">
    <source>
        <dbReference type="EMBL" id="AWG25865.1"/>
    </source>
</evidence>
<dbReference type="Pfam" id="PF07730">
    <property type="entry name" value="HisKA_3"/>
    <property type="match status" value="1"/>
</dbReference>
<dbReference type="AlphaFoldDB" id="A0A2S1LQ36"/>
<dbReference type="OrthoDB" id="9778366at2"/>
<reference evidence="11 12" key="1">
    <citation type="submission" date="2017-04" db="EMBL/GenBank/DDBJ databases">
        <title>Complete genome sequence of Flavobacterium kingsejong AJ004.</title>
        <authorList>
            <person name="Lee P.C."/>
        </authorList>
    </citation>
    <scope>NUCLEOTIDE SEQUENCE [LARGE SCALE GENOMIC DNA]</scope>
    <source>
        <strain evidence="11 12">AJ004</strain>
    </source>
</reference>
<gene>
    <name evidence="11" type="ORF">FK004_11860</name>
</gene>
<dbReference type="GO" id="GO:0046983">
    <property type="term" value="F:protein dimerization activity"/>
    <property type="evidence" value="ECO:0007669"/>
    <property type="project" value="InterPro"/>
</dbReference>
<evidence type="ECO:0000313" key="12">
    <source>
        <dbReference type="Proteomes" id="UP000244677"/>
    </source>
</evidence>
<evidence type="ECO:0000256" key="9">
    <source>
        <dbReference type="SAM" id="Phobius"/>
    </source>
</evidence>
<dbReference type="Gene3D" id="1.20.5.1930">
    <property type="match status" value="1"/>
</dbReference>
<keyword evidence="3" id="KW-0597">Phosphoprotein</keyword>
<dbReference type="Gene3D" id="3.30.565.10">
    <property type="entry name" value="Histidine kinase-like ATPase, C-terminal domain"/>
    <property type="match status" value="1"/>
</dbReference>
<keyword evidence="8" id="KW-0902">Two-component regulatory system</keyword>
<dbReference type="CDD" id="cd16917">
    <property type="entry name" value="HATPase_UhpB-NarQ-NarX-like"/>
    <property type="match status" value="1"/>
</dbReference>
<protein>
    <recommendedName>
        <fullName evidence="2">histidine kinase</fullName>
        <ecNumber evidence="2">2.7.13.3</ecNumber>
    </recommendedName>
</protein>
<feature type="transmembrane region" description="Helical" evidence="9">
    <location>
        <begin position="351"/>
        <end position="370"/>
    </location>
</feature>
<dbReference type="InterPro" id="IPR011990">
    <property type="entry name" value="TPR-like_helical_dom_sf"/>
</dbReference>
<dbReference type="InterPro" id="IPR005467">
    <property type="entry name" value="His_kinase_dom"/>
</dbReference>
<feature type="domain" description="Histidine kinase" evidence="10">
    <location>
        <begin position="521"/>
        <end position="608"/>
    </location>
</feature>
<evidence type="ECO:0000256" key="7">
    <source>
        <dbReference type="ARBA" id="ARBA00022840"/>
    </source>
</evidence>
<name>A0A2S1LQ36_9FLAO</name>
<comment type="catalytic activity">
    <reaction evidence="1">
        <text>ATP + protein L-histidine = ADP + protein N-phospho-L-histidine.</text>
        <dbReference type="EC" id="2.7.13.3"/>
    </reaction>
</comment>
<dbReference type="Proteomes" id="UP000244677">
    <property type="component" value="Chromosome"/>
</dbReference>
<dbReference type="Gene3D" id="1.25.40.10">
    <property type="entry name" value="Tetratricopeptide repeat domain"/>
    <property type="match status" value="1"/>
</dbReference>
<keyword evidence="9" id="KW-0812">Transmembrane</keyword>
<keyword evidence="4" id="KW-0808">Transferase</keyword>
<dbReference type="GO" id="GO:0005524">
    <property type="term" value="F:ATP binding"/>
    <property type="evidence" value="ECO:0007669"/>
    <property type="project" value="UniProtKB-KW"/>
</dbReference>
<dbReference type="KEGG" id="fki:FK004_11860"/>
<evidence type="ECO:0000256" key="5">
    <source>
        <dbReference type="ARBA" id="ARBA00022741"/>
    </source>
</evidence>
<dbReference type="PANTHER" id="PTHR24421">
    <property type="entry name" value="NITRATE/NITRITE SENSOR PROTEIN NARX-RELATED"/>
    <property type="match status" value="1"/>
</dbReference>
<dbReference type="GO" id="GO:0000155">
    <property type="term" value="F:phosphorelay sensor kinase activity"/>
    <property type="evidence" value="ECO:0007669"/>
    <property type="project" value="InterPro"/>
</dbReference>
<dbReference type="SMART" id="SM00387">
    <property type="entry name" value="HATPase_c"/>
    <property type="match status" value="1"/>
</dbReference>
<evidence type="ECO:0000256" key="8">
    <source>
        <dbReference type="ARBA" id="ARBA00023012"/>
    </source>
</evidence>
<accession>A0A2S1LQ36</accession>
<keyword evidence="9" id="KW-0472">Membrane</keyword>
<keyword evidence="6" id="KW-0418">Kinase</keyword>